<reference evidence="2" key="2">
    <citation type="book" date="2006" name="INTERNATIONAL SYMPOSIUM ON MANAGEMENT OF VECTOR-BORNE PLANT VIRUSES" publisher="ICRISAT" city="India">
        <title>Fulfilling Koch's postulates and molecular characterization of cotton leaf curl Rajasthan virus (CLCuRV).</title>
        <editorList>
            <person name="Unknown A."/>
        </editorList>
        <authorList>
            <person name="Radhakrishnan G."/>
            <person name="Malathi V.G."/>
            <person name="Varma A."/>
        </authorList>
    </citation>
    <scope>NUCLEOTIDE SEQUENCE</scope>
    <source>
        <strain evidence="2">CLCuV-G</strain>
    </source>
</reference>
<proteinExistence type="predicted"/>
<name>Q8QNS5_9VIRU</name>
<protein>
    <submittedName>
        <fullName evidence="2">Beta C3 protein</fullName>
    </submittedName>
</protein>
<reference evidence="2" key="1">
    <citation type="submission" date="2002-03" db="EMBL/GenBank/DDBJ databases">
        <title>Complete nucleotide sequence of DNA beta of cotton leaf curl virus (CLCuV-G) from Sri Ganganagar, India.</title>
        <authorList>
            <person name="Radhakrishnan G."/>
            <person name="Malathi V.G."/>
            <person name="Varma A."/>
        </authorList>
    </citation>
    <scope>NUCLEOTIDE SEQUENCE</scope>
    <source>
        <strain evidence="2">CLCuV-G</strain>
    </source>
</reference>
<accession>Q8QNS5</accession>
<evidence type="ECO:0000256" key="1">
    <source>
        <dbReference type="SAM" id="MobiDB-lite"/>
    </source>
</evidence>
<feature type="compositionally biased region" description="Basic and acidic residues" evidence="1">
    <location>
        <begin position="31"/>
        <end position="45"/>
    </location>
</feature>
<feature type="region of interest" description="Disordered" evidence="1">
    <location>
        <begin position="1"/>
        <end position="53"/>
    </location>
</feature>
<organism evidence="2">
    <name type="scientific">Cotton leaf curl Multan betasatellite</name>
    <dbReference type="NCBI Taxonomy" id="306025"/>
    <lineage>
        <taxon>Viruses</taxon>
        <taxon>Viruses incertae sedis</taxon>
        <taxon>Tolecusatellitidae</taxon>
        <taxon>Betasatellite</taxon>
        <taxon>Betasatellite gossypimultanense</taxon>
    </lineage>
</organism>
<evidence type="ECO:0000313" key="2">
    <source>
        <dbReference type="EMBL" id="AAL89478.1"/>
    </source>
</evidence>
<gene>
    <name evidence="2" type="primary">beta C3</name>
</gene>
<sequence length="53" mass="6256">MHTKQFHQISRNDNERNKQGGSQVHSRRSHHGEYEDLHSHEDTIHKVTIANQV</sequence>
<dbReference type="EMBL" id="AY083590">
    <property type="protein sequence ID" value="AAL89478.1"/>
    <property type="molecule type" value="Genomic_DNA"/>
</dbReference>